<protein>
    <submittedName>
        <fullName evidence="3">WAP four-disulfide core domain 2</fullName>
    </submittedName>
</protein>
<dbReference type="GO" id="GO:0004867">
    <property type="term" value="F:serine-type endopeptidase inhibitor activity"/>
    <property type="evidence" value="ECO:0007669"/>
    <property type="project" value="TreeGrafter"/>
</dbReference>
<feature type="domain" description="WAP" evidence="2">
    <location>
        <begin position="131"/>
        <end position="173"/>
    </location>
</feature>
<dbReference type="Proteomes" id="UP000265000">
    <property type="component" value="Unplaced"/>
</dbReference>
<reference evidence="3" key="1">
    <citation type="submission" date="2025-08" db="UniProtKB">
        <authorList>
            <consortium name="Ensembl"/>
        </authorList>
    </citation>
    <scope>IDENTIFICATION</scope>
</reference>
<dbReference type="SMART" id="SM00217">
    <property type="entry name" value="WAP"/>
    <property type="match status" value="3"/>
</dbReference>
<feature type="signal peptide" evidence="1">
    <location>
        <begin position="1"/>
        <end position="24"/>
    </location>
</feature>
<dbReference type="GeneTree" id="ENSGT00940000165527"/>
<feature type="domain" description="WAP" evidence="2">
    <location>
        <begin position="84"/>
        <end position="128"/>
    </location>
</feature>
<dbReference type="GO" id="GO:0005615">
    <property type="term" value="C:extracellular space"/>
    <property type="evidence" value="ECO:0007669"/>
    <property type="project" value="TreeGrafter"/>
</dbReference>
<evidence type="ECO:0000256" key="1">
    <source>
        <dbReference type="SAM" id="SignalP"/>
    </source>
</evidence>
<dbReference type="AlphaFoldDB" id="A0A3Q2QR67"/>
<evidence type="ECO:0000313" key="4">
    <source>
        <dbReference type="Proteomes" id="UP000265000"/>
    </source>
</evidence>
<accession>A0A3Q2QR67</accession>
<keyword evidence="1" id="KW-0732">Signal</keyword>
<organism evidence="3 4">
    <name type="scientific">Fundulus heteroclitus</name>
    <name type="common">Killifish</name>
    <name type="synonym">Mummichog</name>
    <dbReference type="NCBI Taxonomy" id="8078"/>
    <lineage>
        <taxon>Eukaryota</taxon>
        <taxon>Metazoa</taxon>
        <taxon>Chordata</taxon>
        <taxon>Craniata</taxon>
        <taxon>Vertebrata</taxon>
        <taxon>Euteleostomi</taxon>
        <taxon>Actinopterygii</taxon>
        <taxon>Neopterygii</taxon>
        <taxon>Teleostei</taxon>
        <taxon>Neoteleostei</taxon>
        <taxon>Acanthomorphata</taxon>
        <taxon>Ovalentaria</taxon>
        <taxon>Atherinomorphae</taxon>
        <taxon>Cyprinodontiformes</taxon>
        <taxon>Fundulidae</taxon>
        <taxon>Fundulus</taxon>
    </lineage>
</organism>
<dbReference type="SUPFAM" id="SSF57256">
    <property type="entry name" value="Elafin-like"/>
    <property type="match status" value="3"/>
</dbReference>
<dbReference type="PANTHER" id="PTHR19441">
    <property type="entry name" value="WHEY ACDIC PROTEIN WAP"/>
    <property type="match status" value="1"/>
</dbReference>
<dbReference type="PRINTS" id="PR00003">
    <property type="entry name" value="4DISULPHCORE"/>
</dbReference>
<sequence length="178" mass="19241">KTSMGTQKFPKAVVLLSLSLLAVSESILLRPGKFVVWFTCRKPGHCPKVFQPFVPAKPCVHDGDCNEGEKCCVYFGNPVCAPAFLSEPGCPLREKLGPCVELCSSDSDCSVGEKCCSNGCGYECMSTTPLKPGICGHKVFTPWCYSFCNHDGDCPGEKKCCPTKCGHVCKNPIFLESV</sequence>
<reference evidence="3" key="2">
    <citation type="submission" date="2025-09" db="UniProtKB">
        <authorList>
            <consortium name="Ensembl"/>
        </authorList>
    </citation>
    <scope>IDENTIFICATION</scope>
</reference>
<dbReference type="STRING" id="8078.ENSFHEP00000030333"/>
<dbReference type="Gene3D" id="4.10.75.10">
    <property type="entry name" value="Elafin-like"/>
    <property type="match status" value="3"/>
</dbReference>
<dbReference type="PANTHER" id="PTHR19441:SF95">
    <property type="entry name" value="PERLWAPIN ISOFORM X1"/>
    <property type="match status" value="1"/>
</dbReference>
<dbReference type="GO" id="GO:0019731">
    <property type="term" value="P:antibacterial humoral response"/>
    <property type="evidence" value="ECO:0007669"/>
    <property type="project" value="TreeGrafter"/>
</dbReference>
<evidence type="ECO:0000259" key="2">
    <source>
        <dbReference type="PROSITE" id="PS51390"/>
    </source>
</evidence>
<dbReference type="InterPro" id="IPR050514">
    <property type="entry name" value="WAP_four-disulfide_core"/>
</dbReference>
<dbReference type="Pfam" id="PF00095">
    <property type="entry name" value="WAP"/>
    <property type="match status" value="3"/>
</dbReference>
<keyword evidence="4" id="KW-1185">Reference proteome</keyword>
<dbReference type="InterPro" id="IPR036645">
    <property type="entry name" value="Elafin-like_sf"/>
</dbReference>
<dbReference type="Ensembl" id="ENSFHET00000021758.1">
    <property type="protein sequence ID" value="ENSFHEP00000030333.1"/>
    <property type="gene ID" value="ENSFHEG00000015637.1"/>
</dbReference>
<proteinExistence type="predicted"/>
<dbReference type="PROSITE" id="PS51390">
    <property type="entry name" value="WAP"/>
    <property type="match status" value="2"/>
</dbReference>
<feature type="chain" id="PRO_5018752379" evidence="1">
    <location>
        <begin position="25"/>
        <end position="178"/>
    </location>
</feature>
<name>A0A3Q2QR67_FUNHE</name>
<evidence type="ECO:0000313" key="3">
    <source>
        <dbReference type="Ensembl" id="ENSFHEP00000030333.1"/>
    </source>
</evidence>
<dbReference type="GO" id="GO:0045087">
    <property type="term" value="P:innate immune response"/>
    <property type="evidence" value="ECO:0007669"/>
    <property type="project" value="TreeGrafter"/>
</dbReference>
<dbReference type="InterPro" id="IPR008197">
    <property type="entry name" value="WAP_dom"/>
</dbReference>